<keyword evidence="16" id="KW-1185">Reference proteome</keyword>
<comment type="similarity">
    <text evidence="2">Belongs to the G-protein coupled receptor 1 family.</text>
</comment>
<evidence type="ECO:0000256" key="12">
    <source>
        <dbReference type="SAM" id="Phobius"/>
    </source>
</evidence>
<keyword evidence="11" id="KW-0807">Transducer</keyword>
<comment type="subcellular location">
    <subcellularLocation>
        <location evidence="1">Cell membrane</location>
        <topology evidence="1">Multi-pass membrane protein</topology>
    </subcellularLocation>
</comment>
<proteinExistence type="inferred from homology"/>
<keyword evidence="5 12" id="KW-1133">Transmembrane helix</keyword>
<keyword evidence="3" id="KW-1003">Cell membrane</keyword>
<evidence type="ECO:0000313" key="16">
    <source>
        <dbReference type="Proteomes" id="UP000002320"/>
    </source>
</evidence>
<dbReference type="SUPFAM" id="SSF81321">
    <property type="entry name" value="Family A G protein-coupled receptor-like"/>
    <property type="match status" value="1"/>
</dbReference>
<evidence type="ECO:0000256" key="7">
    <source>
        <dbReference type="ARBA" id="ARBA00023136"/>
    </source>
</evidence>
<dbReference type="PANTHER" id="PTHR45695">
    <property type="entry name" value="LEUCOKININ RECEPTOR-RELATED"/>
    <property type="match status" value="1"/>
</dbReference>
<keyword evidence="7 12" id="KW-0472">Membrane</keyword>
<feature type="domain" description="G-protein coupled receptors family 1 profile" evidence="13">
    <location>
        <begin position="1"/>
        <end position="106"/>
    </location>
</feature>
<evidence type="ECO:0000256" key="8">
    <source>
        <dbReference type="ARBA" id="ARBA00023157"/>
    </source>
</evidence>
<dbReference type="Proteomes" id="UP000002320">
    <property type="component" value="Unassembled WGS sequence"/>
</dbReference>
<evidence type="ECO:0000256" key="1">
    <source>
        <dbReference type="ARBA" id="ARBA00004651"/>
    </source>
</evidence>
<evidence type="ECO:0000256" key="4">
    <source>
        <dbReference type="ARBA" id="ARBA00022692"/>
    </source>
</evidence>
<evidence type="ECO:0000313" key="14">
    <source>
        <dbReference type="EMBL" id="EDS43266.1"/>
    </source>
</evidence>
<evidence type="ECO:0000256" key="6">
    <source>
        <dbReference type="ARBA" id="ARBA00023040"/>
    </source>
</evidence>
<sequence>MVSFFLSSYVVPLTLISMLYIGMLARLWKSGAPGGRVSAESRRGKKRVTRMVVVVVLAFAICWCPIQVILVLKSFEVYEVTHSSIITQIVAHVLAYTNSCINPVLYAFLSDNFRKAFRKHRCPPAVATPLLTRTSRSYIHEPWKMSGCYLSSLRNFSKAPIMLINTGAGHDQW</sequence>
<dbReference type="PRINTS" id="PR00237">
    <property type="entry name" value="GPCRRHODOPSN"/>
</dbReference>
<dbReference type="GO" id="GO:0005886">
    <property type="term" value="C:plasma membrane"/>
    <property type="evidence" value="ECO:0007669"/>
    <property type="project" value="UniProtKB-SubCell"/>
</dbReference>
<dbReference type="eggNOG" id="KOG3656">
    <property type="taxonomic scope" value="Eukaryota"/>
</dbReference>
<keyword evidence="10" id="KW-0325">Glycoprotein</keyword>
<dbReference type="VEuPathDB" id="VectorBase:CPIJ016163"/>
<dbReference type="KEGG" id="cqu:CpipJ_CPIJ016163"/>
<dbReference type="OrthoDB" id="2132067at2759"/>
<dbReference type="AlphaFoldDB" id="B0X9R4"/>
<dbReference type="HOGENOM" id="CLU_1549162_0_0_1"/>
<evidence type="ECO:0000313" key="15">
    <source>
        <dbReference type="EnsemblMetazoa" id="CPIJ016163-PA"/>
    </source>
</evidence>
<evidence type="ECO:0000256" key="10">
    <source>
        <dbReference type="ARBA" id="ARBA00023180"/>
    </source>
</evidence>
<dbReference type="GO" id="GO:0004930">
    <property type="term" value="F:G protein-coupled receptor activity"/>
    <property type="evidence" value="ECO:0007669"/>
    <property type="project" value="UniProtKB-KW"/>
</dbReference>
<evidence type="ECO:0000259" key="13">
    <source>
        <dbReference type="PROSITE" id="PS50262"/>
    </source>
</evidence>
<dbReference type="Gene3D" id="1.20.1070.10">
    <property type="entry name" value="Rhodopsin 7-helix transmembrane proteins"/>
    <property type="match status" value="1"/>
</dbReference>
<accession>B0X9R4</accession>
<keyword evidence="4 12" id="KW-0812">Transmembrane</keyword>
<feature type="transmembrane region" description="Helical" evidence="12">
    <location>
        <begin position="48"/>
        <end position="69"/>
    </location>
</feature>
<evidence type="ECO:0000256" key="9">
    <source>
        <dbReference type="ARBA" id="ARBA00023170"/>
    </source>
</evidence>
<dbReference type="EMBL" id="DS232546">
    <property type="protein sequence ID" value="EDS43266.1"/>
    <property type="molecule type" value="Genomic_DNA"/>
</dbReference>
<dbReference type="InParanoid" id="B0X9R4"/>
<dbReference type="PANTHER" id="PTHR45695:SF23">
    <property type="entry name" value="GALANIN-LIKE G-PROTEIN COUPLED RECEPTOR NPR-9"/>
    <property type="match status" value="1"/>
</dbReference>
<keyword evidence="8" id="KW-1015">Disulfide bond</keyword>
<evidence type="ECO:0000256" key="2">
    <source>
        <dbReference type="ARBA" id="ARBA00010663"/>
    </source>
</evidence>
<name>B0X9R4_CULQU</name>
<organism>
    <name type="scientific">Culex quinquefasciatus</name>
    <name type="common">Southern house mosquito</name>
    <name type="synonym">Culex pungens</name>
    <dbReference type="NCBI Taxonomy" id="7176"/>
    <lineage>
        <taxon>Eukaryota</taxon>
        <taxon>Metazoa</taxon>
        <taxon>Ecdysozoa</taxon>
        <taxon>Arthropoda</taxon>
        <taxon>Hexapoda</taxon>
        <taxon>Insecta</taxon>
        <taxon>Pterygota</taxon>
        <taxon>Neoptera</taxon>
        <taxon>Endopterygota</taxon>
        <taxon>Diptera</taxon>
        <taxon>Nematocera</taxon>
        <taxon>Culicoidea</taxon>
        <taxon>Culicidae</taxon>
        <taxon>Culicinae</taxon>
        <taxon>Culicini</taxon>
        <taxon>Culex</taxon>
        <taxon>Culex</taxon>
    </lineage>
</organism>
<protein>
    <submittedName>
        <fullName evidence="14 15">Allatostatin receptor</fullName>
    </submittedName>
</protein>
<reference evidence="15" key="2">
    <citation type="submission" date="2021-02" db="UniProtKB">
        <authorList>
            <consortium name="EnsemblMetazoa"/>
        </authorList>
    </citation>
    <scope>IDENTIFICATION</scope>
    <source>
        <strain evidence="15">JHB</strain>
    </source>
</reference>
<dbReference type="PROSITE" id="PS50262">
    <property type="entry name" value="G_PROTEIN_RECEP_F1_2"/>
    <property type="match status" value="1"/>
</dbReference>
<dbReference type="OMA" id="VIFASCH"/>
<dbReference type="InterPro" id="IPR000276">
    <property type="entry name" value="GPCR_Rhodpsn"/>
</dbReference>
<evidence type="ECO:0000256" key="3">
    <source>
        <dbReference type="ARBA" id="ARBA00022475"/>
    </source>
</evidence>
<evidence type="ECO:0000256" key="11">
    <source>
        <dbReference type="ARBA" id="ARBA00023224"/>
    </source>
</evidence>
<dbReference type="EnsemblMetazoa" id="CPIJ016163-RA">
    <property type="protein sequence ID" value="CPIJ016163-PA"/>
    <property type="gene ID" value="CPIJ016163"/>
</dbReference>
<keyword evidence="9 14" id="KW-0675">Receptor</keyword>
<evidence type="ECO:0000256" key="5">
    <source>
        <dbReference type="ARBA" id="ARBA00022989"/>
    </source>
</evidence>
<reference evidence="14" key="1">
    <citation type="submission" date="2007-03" db="EMBL/GenBank/DDBJ databases">
        <title>Annotation of Culex pipiens quinquefasciatus.</title>
        <authorList>
            <consortium name="The Broad Institute Genome Sequencing Platform"/>
            <person name="Atkinson P.W."/>
            <person name="Hemingway J."/>
            <person name="Christensen B.M."/>
            <person name="Higgs S."/>
            <person name="Kodira C."/>
            <person name="Hannick L."/>
            <person name="Megy K."/>
            <person name="O'Leary S."/>
            <person name="Pearson M."/>
            <person name="Haas B.J."/>
            <person name="Mauceli E."/>
            <person name="Wortman J.R."/>
            <person name="Lee N.H."/>
            <person name="Guigo R."/>
            <person name="Stanke M."/>
            <person name="Alvarado L."/>
            <person name="Amedeo P."/>
            <person name="Antoine C.H."/>
            <person name="Arensburger P."/>
            <person name="Bidwell S.L."/>
            <person name="Crawford M."/>
            <person name="Camaro F."/>
            <person name="Devon K."/>
            <person name="Engels R."/>
            <person name="Hammond M."/>
            <person name="Howarth C."/>
            <person name="Koehrsen M."/>
            <person name="Lawson D."/>
            <person name="Montgomery P."/>
            <person name="Nene V."/>
            <person name="Nusbaum C."/>
            <person name="Puiu D."/>
            <person name="Romero-Severson J."/>
            <person name="Severson D.W."/>
            <person name="Shumway M."/>
            <person name="Sisk P."/>
            <person name="Stolte C."/>
            <person name="Zeng Q."/>
            <person name="Eisenstadt E."/>
            <person name="Fraser-Liggett C."/>
            <person name="Strausberg R."/>
            <person name="Galagan J."/>
            <person name="Birren B."/>
            <person name="Collins F.H."/>
        </authorList>
    </citation>
    <scope>NUCLEOTIDE SEQUENCE [LARGE SCALE GENOMIC DNA]</scope>
    <source>
        <strain evidence="14">JHB</strain>
    </source>
</reference>
<dbReference type="Pfam" id="PF00001">
    <property type="entry name" value="7tm_1"/>
    <property type="match status" value="1"/>
</dbReference>
<dbReference type="InterPro" id="IPR017452">
    <property type="entry name" value="GPCR_Rhodpsn_7TM"/>
</dbReference>
<keyword evidence="6" id="KW-0297">G-protein coupled receptor</keyword>
<dbReference type="VEuPathDB" id="VectorBase:CQUJHB012353"/>
<gene>
    <name evidence="15" type="primary">6049664</name>
    <name evidence="14" type="ORF">CpipJ_CPIJ016163</name>
</gene>
<feature type="transmembrane region" description="Helical" evidence="12">
    <location>
        <begin position="6"/>
        <end position="28"/>
    </location>
</feature>
<dbReference type="STRING" id="7176.B0X9R4"/>
<feature type="transmembrane region" description="Helical" evidence="12">
    <location>
        <begin position="89"/>
        <end position="109"/>
    </location>
</feature>